<accession>A0A6N2B8W4</accession>
<name>A0A6N2B8W4_SOLCI</name>
<evidence type="ECO:0000313" key="1">
    <source>
        <dbReference type="EMBL" id="TMW91277.1"/>
    </source>
</evidence>
<sequence>MRLRGRMRSRWTNPRLLILRHYLQKQYCLLWPWPSSISSVFPSVTPISSSSPLPPRSTSSVTASQPPLTQAMILWMGKLAYFVDRRASNLEATIPRMIERDLTILVTPFSVFNNALATRVAVFDQGQEATDELTALKAATTKLRKDVD</sequence>
<protein>
    <submittedName>
        <fullName evidence="1">Uncharacterized protein</fullName>
    </submittedName>
</protein>
<gene>
    <name evidence="1" type="ORF">EJD97_014547</name>
</gene>
<dbReference type="EMBL" id="RXGB01003771">
    <property type="protein sequence ID" value="TMW91277.1"/>
    <property type="molecule type" value="Genomic_DNA"/>
</dbReference>
<proteinExistence type="predicted"/>
<reference evidence="1" key="1">
    <citation type="submission" date="2019-05" db="EMBL/GenBank/DDBJ databases">
        <title>The de novo reference genome and transcriptome assemblies of the wild tomato species Solanum chilense.</title>
        <authorList>
            <person name="Stam R."/>
            <person name="Nosenko T."/>
            <person name="Hoerger A.C."/>
            <person name="Stephan W."/>
            <person name="Seidel M.A."/>
            <person name="Kuhn J.M.M."/>
            <person name="Haberer G."/>
            <person name="Tellier A."/>
        </authorList>
    </citation>
    <scope>NUCLEOTIDE SEQUENCE</scope>
    <source>
        <tissue evidence="1">Mature leaves</tissue>
    </source>
</reference>
<dbReference type="AlphaFoldDB" id="A0A6N2B8W4"/>
<organism evidence="1">
    <name type="scientific">Solanum chilense</name>
    <name type="common">Tomato</name>
    <name type="synonym">Lycopersicon chilense</name>
    <dbReference type="NCBI Taxonomy" id="4083"/>
    <lineage>
        <taxon>Eukaryota</taxon>
        <taxon>Viridiplantae</taxon>
        <taxon>Streptophyta</taxon>
        <taxon>Embryophyta</taxon>
        <taxon>Tracheophyta</taxon>
        <taxon>Spermatophyta</taxon>
        <taxon>Magnoliopsida</taxon>
        <taxon>eudicotyledons</taxon>
        <taxon>Gunneridae</taxon>
        <taxon>Pentapetalae</taxon>
        <taxon>asterids</taxon>
        <taxon>lamiids</taxon>
        <taxon>Solanales</taxon>
        <taxon>Solanaceae</taxon>
        <taxon>Solanoideae</taxon>
        <taxon>Solaneae</taxon>
        <taxon>Solanum</taxon>
        <taxon>Solanum subgen. Lycopersicon</taxon>
    </lineage>
</organism>
<comment type="caution">
    <text evidence="1">The sequence shown here is derived from an EMBL/GenBank/DDBJ whole genome shotgun (WGS) entry which is preliminary data.</text>
</comment>